<proteinExistence type="predicted"/>
<organism evidence="1 2">
    <name type="scientific">Sabulicella glaciei</name>
    <dbReference type="NCBI Taxonomy" id="2984948"/>
    <lineage>
        <taxon>Bacteria</taxon>
        <taxon>Pseudomonadati</taxon>
        <taxon>Pseudomonadota</taxon>
        <taxon>Alphaproteobacteria</taxon>
        <taxon>Acetobacterales</taxon>
        <taxon>Acetobacteraceae</taxon>
        <taxon>Sabulicella</taxon>
    </lineage>
</organism>
<dbReference type="RefSeq" id="WP_301590206.1">
    <property type="nucleotide sequence ID" value="NZ_JAPFQI010000007.1"/>
</dbReference>
<dbReference type="EMBL" id="JAPFQI010000007">
    <property type="protein sequence ID" value="MCW8086220.1"/>
    <property type="molecule type" value="Genomic_DNA"/>
</dbReference>
<comment type="caution">
    <text evidence="1">The sequence shown here is derived from an EMBL/GenBank/DDBJ whole genome shotgun (WGS) entry which is preliminary data.</text>
</comment>
<reference evidence="1 2" key="1">
    <citation type="submission" date="2022-10" db="EMBL/GenBank/DDBJ databases">
        <title>Roseococcus glaciei nov., sp. nov., isolated from glacier.</title>
        <authorList>
            <person name="Liu Q."/>
            <person name="Xin Y.-H."/>
        </authorList>
    </citation>
    <scope>NUCLEOTIDE SEQUENCE [LARGE SCALE GENOMIC DNA]</scope>
    <source>
        <strain evidence="1 2">MDT2-1-1</strain>
    </source>
</reference>
<name>A0ABT3NVM9_9PROT</name>
<evidence type="ECO:0000313" key="2">
    <source>
        <dbReference type="Proteomes" id="UP001526430"/>
    </source>
</evidence>
<dbReference type="Proteomes" id="UP001526430">
    <property type="component" value="Unassembled WGS sequence"/>
</dbReference>
<evidence type="ECO:0008006" key="3">
    <source>
        <dbReference type="Google" id="ProtNLM"/>
    </source>
</evidence>
<evidence type="ECO:0000313" key="1">
    <source>
        <dbReference type="EMBL" id="MCW8086220.1"/>
    </source>
</evidence>
<sequence>MAGRCKTERESSAGRLARLHRVLARLRPRHRHAPRLSAPQDWRPLTEAELRFVWPVLEMVCAHEVGRPSALPLLVRFEAVLEGAMQRRPWREVAAEAAPGVKGDTLHRTFRRWTARKLWMLLLIKLAEEKPDLPALEYFVCRAYRRAWRGQGLRGVLVARATGLASALRAPMSRFPDPDLSARCHRRVILPGMRRVPDWPDAVATRFFRLCRALFRLFSGTRRIRRAWEPA</sequence>
<gene>
    <name evidence="1" type="ORF">OF850_11325</name>
</gene>
<keyword evidence="2" id="KW-1185">Reference proteome</keyword>
<accession>A0ABT3NVM9</accession>
<protein>
    <recommendedName>
        <fullName evidence="3">Transposase</fullName>
    </recommendedName>
</protein>